<evidence type="ECO:0000313" key="3">
    <source>
        <dbReference type="Proteomes" id="UP001200034"/>
    </source>
</evidence>
<dbReference type="PROSITE" id="PS51406">
    <property type="entry name" value="FIBRINOGEN_C_2"/>
    <property type="match status" value="1"/>
</dbReference>
<dbReference type="GO" id="GO:0005615">
    <property type="term" value="C:extracellular space"/>
    <property type="evidence" value="ECO:0007669"/>
    <property type="project" value="TreeGrafter"/>
</dbReference>
<keyword evidence="3" id="KW-1185">Reference proteome</keyword>
<dbReference type="EMBL" id="JAJJHW010001127">
    <property type="protein sequence ID" value="KAH8378442.1"/>
    <property type="molecule type" value="Genomic_DNA"/>
</dbReference>
<dbReference type="PANTHER" id="PTHR19143:SF458">
    <property type="entry name" value="FIBRINOGEN C-TERMINAL DOMAIN-CONTAINING PROTEIN-RELATED"/>
    <property type="match status" value="1"/>
</dbReference>
<dbReference type="Gene3D" id="4.10.530.10">
    <property type="entry name" value="Gamma-fibrinogen Carboxyl Terminal Fragment, domain 2"/>
    <property type="match status" value="1"/>
</dbReference>
<evidence type="ECO:0000313" key="2">
    <source>
        <dbReference type="EMBL" id="KAH8378442.1"/>
    </source>
</evidence>
<dbReference type="InterPro" id="IPR050373">
    <property type="entry name" value="Fibrinogen_C-term_domain"/>
</dbReference>
<reference evidence="2" key="1">
    <citation type="journal article" date="2021" name="Mol. Ecol. Resour.">
        <title>Phylogenomic analyses of the genus Drosophila reveals genomic signals of climate adaptation.</title>
        <authorList>
            <person name="Li F."/>
            <person name="Rane R.V."/>
            <person name="Luria V."/>
            <person name="Xiong Z."/>
            <person name="Chen J."/>
            <person name="Li Z."/>
            <person name="Catullo R.A."/>
            <person name="Griffin P.C."/>
            <person name="Schiffer M."/>
            <person name="Pearce S."/>
            <person name="Lee S.F."/>
            <person name="McElroy K."/>
            <person name="Stocker A."/>
            <person name="Shirriffs J."/>
            <person name="Cockerell F."/>
            <person name="Coppin C."/>
            <person name="Sgro C.M."/>
            <person name="Karger A."/>
            <person name="Cain J.W."/>
            <person name="Weber J.A."/>
            <person name="Santpere G."/>
            <person name="Kirschner M.W."/>
            <person name="Hoffmann A.A."/>
            <person name="Oakeshott J.G."/>
            <person name="Zhang G."/>
        </authorList>
    </citation>
    <scope>NUCLEOTIDE SEQUENCE</scope>
    <source>
        <strain evidence="2">BGI-SZ-2011g</strain>
    </source>
</reference>
<protein>
    <recommendedName>
        <fullName evidence="1">Fibrinogen C-terminal domain-containing protein</fullName>
    </recommendedName>
</protein>
<dbReference type="SUPFAM" id="SSF56496">
    <property type="entry name" value="Fibrinogen C-terminal domain-like"/>
    <property type="match status" value="1"/>
</dbReference>
<gene>
    <name evidence="2" type="ORF">KR093_011363</name>
</gene>
<dbReference type="Proteomes" id="UP001200034">
    <property type="component" value="Unassembled WGS sequence"/>
</dbReference>
<organism evidence="2 3">
    <name type="scientific">Drosophila rubida</name>
    <dbReference type="NCBI Taxonomy" id="30044"/>
    <lineage>
        <taxon>Eukaryota</taxon>
        <taxon>Metazoa</taxon>
        <taxon>Ecdysozoa</taxon>
        <taxon>Arthropoda</taxon>
        <taxon>Hexapoda</taxon>
        <taxon>Insecta</taxon>
        <taxon>Pterygota</taxon>
        <taxon>Neoptera</taxon>
        <taxon>Endopterygota</taxon>
        <taxon>Diptera</taxon>
        <taxon>Brachycera</taxon>
        <taxon>Muscomorpha</taxon>
        <taxon>Ephydroidea</taxon>
        <taxon>Drosophilidae</taxon>
        <taxon>Drosophila</taxon>
    </lineage>
</organism>
<feature type="non-terminal residue" evidence="2">
    <location>
        <position position="1"/>
    </location>
</feature>
<dbReference type="InterPro" id="IPR014716">
    <property type="entry name" value="Fibrinogen_a/b/g_C_1"/>
</dbReference>
<dbReference type="PANTHER" id="PTHR19143">
    <property type="entry name" value="FIBRINOGEN/TENASCIN/ANGIOPOEITIN"/>
    <property type="match status" value="1"/>
</dbReference>
<dbReference type="InterPro" id="IPR002181">
    <property type="entry name" value="Fibrinogen_a/b/g_C_dom"/>
</dbReference>
<dbReference type="AlphaFoldDB" id="A0AAD4K6C6"/>
<proteinExistence type="predicted"/>
<dbReference type="Gene3D" id="3.90.215.10">
    <property type="entry name" value="Gamma Fibrinogen, chain A, domain 1"/>
    <property type="match status" value="1"/>
</dbReference>
<evidence type="ECO:0000259" key="1">
    <source>
        <dbReference type="PROSITE" id="PS51406"/>
    </source>
</evidence>
<feature type="domain" description="Fibrinogen C-terminal" evidence="1">
    <location>
        <begin position="1"/>
        <end position="163"/>
    </location>
</feature>
<accession>A0AAD4K6C6</accession>
<comment type="caution">
    <text evidence="2">The sequence shown here is derived from an EMBL/GenBank/DDBJ whole genome shotgun (WGS) entry which is preliminary data.</text>
</comment>
<dbReference type="Pfam" id="PF00147">
    <property type="entry name" value="Fibrinogen_C"/>
    <property type="match status" value="1"/>
</dbReference>
<name>A0AAD4K6C6_9MUSC</name>
<sequence>AAIGIYEMRIPSFSDKHVKVAWDAQTRGGGWTIILRRSDGSENFQRSWDVYKRGFGNLDGEFFLGLDKIHALTSETSMELLVIVEDFEGQQRYESYQHFGITGEDEGYALNTLSKGEGTAGDSLKNHFRMKFSTFDNINDLKTETRCAAVYKSGWWFHKCHER</sequence>
<dbReference type="InterPro" id="IPR036056">
    <property type="entry name" value="Fibrinogen-like_C"/>
</dbReference>
<dbReference type="SMART" id="SM00186">
    <property type="entry name" value="FBG"/>
    <property type="match status" value="1"/>
</dbReference>